<gene>
    <name evidence="1" type="ORF">PsorP6_004904</name>
</gene>
<proteinExistence type="predicted"/>
<evidence type="ECO:0000313" key="2">
    <source>
        <dbReference type="Proteomes" id="UP001163321"/>
    </source>
</evidence>
<evidence type="ECO:0000313" key="1">
    <source>
        <dbReference type="EMBL" id="KAI9914078.1"/>
    </source>
</evidence>
<dbReference type="Proteomes" id="UP001163321">
    <property type="component" value="Chromosome 4"/>
</dbReference>
<dbReference type="EMBL" id="CM047583">
    <property type="protein sequence ID" value="KAI9914078.1"/>
    <property type="molecule type" value="Genomic_DNA"/>
</dbReference>
<keyword evidence="2" id="KW-1185">Reference proteome</keyword>
<protein>
    <submittedName>
        <fullName evidence="1">Uncharacterized protein</fullName>
    </submittedName>
</protein>
<organism evidence="1 2">
    <name type="scientific">Peronosclerospora sorghi</name>
    <dbReference type="NCBI Taxonomy" id="230839"/>
    <lineage>
        <taxon>Eukaryota</taxon>
        <taxon>Sar</taxon>
        <taxon>Stramenopiles</taxon>
        <taxon>Oomycota</taxon>
        <taxon>Peronosporomycetes</taxon>
        <taxon>Peronosporales</taxon>
        <taxon>Peronosporaceae</taxon>
        <taxon>Peronosclerospora</taxon>
    </lineage>
</organism>
<reference evidence="1 2" key="1">
    <citation type="journal article" date="2022" name="bioRxiv">
        <title>The genome of the oomycete Peronosclerospora sorghi, a cosmopolitan pathogen of maize and sorghum, is inflated with dispersed pseudogenes.</title>
        <authorList>
            <person name="Fletcher K."/>
            <person name="Martin F."/>
            <person name="Isakeit T."/>
            <person name="Cavanaugh K."/>
            <person name="Magill C."/>
            <person name="Michelmore R."/>
        </authorList>
    </citation>
    <scope>NUCLEOTIDE SEQUENCE [LARGE SCALE GENOMIC DNA]</scope>
    <source>
        <strain evidence="1">P6</strain>
    </source>
</reference>
<accession>A0ACC0W5J8</accession>
<comment type="caution">
    <text evidence="1">The sequence shown here is derived from an EMBL/GenBank/DDBJ whole genome shotgun (WGS) entry which is preliminary data.</text>
</comment>
<name>A0ACC0W5J8_9STRA</name>
<sequence>MSPTPFKPAHELKYGLKVMHIDPATKRIEESRARKQTNIIKRWESFRPELYESHHKGQHATNWSAYQALDHDAKKKFFDNVQPHANTLHSHCWLQRSAFVFRPPSRGYRGYYR</sequence>